<dbReference type="InterPro" id="IPR025587">
    <property type="entry name" value="DUF4351"/>
</dbReference>
<reference evidence="2 3" key="1">
    <citation type="submission" date="2019-06" db="EMBL/GenBank/DDBJ databases">
        <title>Metagenome assembled Genome of Spiribacter salinus SL48-SHIP from the microbial mat of Salt Lake 48 (Novosibirsk region, Russia).</title>
        <authorList>
            <person name="Shipova A."/>
            <person name="Rozanov A.S."/>
            <person name="Bryanskaya A.V."/>
            <person name="Peltek S.E."/>
        </authorList>
    </citation>
    <scope>NUCLEOTIDE SEQUENCE [LARGE SCALE GENOMIC DNA]</scope>
    <source>
        <strain evidence="2">SL48-SHIP-2</strain>
    </source>
</reference>
<dbReference type="AlphaFoldDB" id="A0A540V785"/>
<evidence type="ECO:0000259" key="1">
    <source>
        <dbReference type="Pfam" id="PF14261"/>
    </source>
</evidence>
<protein>
    <submittedName>
        <fullName evidence="2">DUF4351 domain-containing protein</fullName>
    </submittedName>
</protein>
<name>A0A540V785_9GAMM</name>
<evidence type="ECO:0000313" key="3">
    <source>
        <dbReference type="Proteomes" id="UP000315400"/>
    </source>
</evidence>
<sequence>MLKLQQARAQILSVDPLEDLIEALLDFSAVADL</sequence>
<accession>A0A540V785</accession>
<comment type="caution">
    <text evidence="2">The sequence shown here is derived from an EMBL/GenBank/DDBJ whole genome shotgun (WGS) entry which is preliminary data.</text>
</comment>
<evidence type="ECO:0000313" key="2">
    <source>
        <dbReference type="EMBL" id="TQE92591.1"/>
    </source>
</evidence>
<feature type="domain" description="DUF4351" evidence="1">
    <location>
        <begin position="6"/>
        <end position="33"/>
    </location>
</feature>
<gene>
    <name evidence="2" type="ORF">FKY71_19705</name>
</gene>
<dbReference type="EMBL" id="VIFK01000636">
    <property type="protein sequence ID" value="TQE92591.1"/>
    <property type="molecule type" value="Genomic_DNA"/>
</dbReference>
<dbReference type="Proteomes" id="UP000315400">
    <property type="component" value="Unassembled WGS sequence"/>
</dbReference>
<proteinExistence type="predicted"/>
<organism evidence="2 3">
    <name type="scientific">Spiribacter salinus</name>
    <dbReference type="NCBI Taxonomy" id="1335746"/>
    <lineage>
        <taxon>Bacteria</taxon>
        <taxon>Pseudomonadati</taxon>
        <taxon>Pseudomonadota</taxon>
        <taxon>Gammaproteobacteria</taxon>
        <taxon>Chromatiales</taxon>
        <taxon>Ectothiorhodospiraceae</taxon>
        <taxon>Spiribacter</taxon>
    </lineage>
</organism>
<dbReference type="Pfam" id="PF14261">
    <property type="entry name" value="DUF4351"/>
    <property type="match status" value="1"/>
</dbReference>